<name>A0A7S4A4U4_9STRA</name>
<dbReference type="SMART" id="SM00456">
    <property type="entry name" value="WW"/>
    <property type="match status" value="1"/>
</dbReference>
<dbReference type="CDD" id="cd00201">
    <property type="entry name" value="WW"/>
    <property type="match status" value="1"/>
</dbReference>
<dbReference type="InterPro" id="IPR001202">
    <property type="entry name" value="WW_dom"/>
</dbReference>
<dbReference type="AlphaFoldDB" id="A0A7S4A4U4"/>
<feature type="compositionally biased region" description="Pro residues" evidence="1">
    <location>
        <begin position="256"/>
        <end position="273"/>
    </location>
</feature>
<feature type="compositionally biased region" description="Basic and acidic residues" evidence="1">
    <location>
        <begin position="119"/>
        <end position="130"/>
    </location>
</feature>
<dbReference type="Proteomes" id="UP000789595">
    <property type="component" value="Unassembled WGS sequence"/>
</dbReference>
<proteinExistence type="predicted"/>
<organism evidence="3">
    <name type="scientific">Pelagomonas calceolata</name>
    <dbReference type="NCBI Taxonomy" id="35677"/>
    <lineage>
        <taxon>Eukaryota</taxon>
        <taxon>Sar</taxon>
        <taxon>Stramenopiles</taxon>
        <taxon>Ochrophyta</taxon>
        <taxon>Pelagophyceae</taxon>
        <taxon>Pelagomonadales</taxon>
        <taxon>Pelagomonadaceae</taxon>
        <taxon>Pelagomonas</taxon>
    </lineage>
</organism>
<dbReference type="Gene3D" id="2.20.70.10">
    <property type="match status" value="1"/>
</dbReference>
<feature type="region of interest" description="Disordered" evidence="1">
    <location>
        <begin position="204"/>
        <end position="374"/>
    </location>
</feature>
<dbReference type="SUPFAM" id="SSF51045">
    <property type="entry name" value="WW domain"/>
    <property type="match status" value="1"/>
</dbReference>
<feature type="region of interest" description="Disordered" evidence="1">
    <location>
        <begin position="420"/>
        <end position="444"/>
    </location>
</feature>
<feature type="compositionally biased region" description="Acidic residues" evidence="1">
    <location>
        <begin position="1"/>
        <end position="10"/>
    </location>
</feature>
<feature type="domain" description="WW" evidence="2">
    <location>
        <begin position="144"/>
        <end position="171"/>
    </location>
</feature>
<evidence type="ECO:0000313" key="5">
    <source>
        <dbReference type="Proteomes" id="UP000789595"/>
    </source>
</evidence>
<dbReference type="PROSITE" id="PS50020">
    <property type="entry name" value="WW_DOMAIN_2"/>
    <property type="match status" value="1"/>
</dbReference>
<evidence type="ECO:0000259" key="2">
    <source>
        <dbReference type="PROSITE" id="PS50020"/>
    </source>
</evidence>
<dbReference type="EMBL" id="HBIW01022211">
    <property type="protein sequence ID" value="CAE0703718.1"/>
    <property type="molecule type" value="Transcribed_RNA"/>
</dbReference>
<evidence type="ECO:0000313" key="4">
    <source>
        <dbReference type="EMBL" id="CAH0371649.1"/>
    </source>
</evidence>
<feature type="compositionally biased region" description="Pro residues" evidence="1">
    <location>
        <begin position="292"/>
        <end position="304"/>
    </location>
</feature>
<feature type="compositionally biased region" description="Polar residues" evidence="1">
    <location>
        <begin position="329"/>
        <end position="341"/>
    </location>
</feature>
<dbReference type="EMBL" id="CAKKNE010000003">
    <property type="protein sequence ID" value="CAH0371649.1"/>
    <property type="molecule type" value="Genomic_DNA"/>
</dbReference>
<feature type="compositionally biased region" description="Low complexity" evidence="1">
    <location>
        <begin position="204"/>
        <end position="214"/>
    </location>
</feature>
<feature type="compositionally biased region" description="Basic and acidic residues" evidence="1">
    <location>
        <begin position="91"/>
        <end position="103"/>
    </location>
</feature>
<dbReference type="InterPro" id="IPR036020">
    <property type="entry name" value="WW_dom_sf"/>
</dbReference>
<keyword evidence="5" id="KW-1185">Reference proteome</keyword>
<evidence type="ECO:0000313" key="3">
    <source>
        <dbReference type="EMBL" id="CAE0703718.1"/>
    </source>
</evidence>
<accession>A0A7S4A4U4</accession>
<evidence type="ECO:0000256" key="1">
    <source>
        <dbReference type="SAM" id="MobiDB-lite"/>
    </source>
</evidence>
<reference evidence="3" key="1">
    <citation type="submission" date="2021-01" db="EMBL/GenBank/DDBJ databases">
        <authorList>
            <person name="Corre E."/>
            <person name="Pelletier E."/>
            <person name="Niang G."/>
            <person name="Scheremetjew M."/>
            <person name="Finn R."/>
            <person name="Kale V."/>
            <person name="Holt S."/>
            <person name="Cochrane G."/>
            <person name="Meng A."/>
            <person name="Brown T."/>
            <person name="Cohen L."/>
        </authorList>
    </citation>
    <scope>NUCLEOTIDE SEQUENCE</scope>
    <source>
        <strain evidence="3">CCMP1756</strain>
    </source>
</reference>
<sequence length="444" mass="49183">MTDVEQDCLEETLPSQHDACTPPPSAFHDDSRESTDDEAVFEALASQFRSSRAPATPLRSSEEDERALERSISGLSLARPPRSPSPVMSEPRVHTPAKSERNTPVRTAYNRPLSTLDDDVSKKLFDDKENVPPNKQSVRALDEWRSAEDEDGDTYYYNRRIRRVAWELPRGAVTVERDGISRIVAPRDRTIERSVDIERCTQAAQQAASMAQKARSIPRTPPRTASPFPDLAAALREATTSTPERVFSPACKVAPATPPPSTPERPRTPPPQEAAPAVRTPVREEPQARAAPPSPMPVRTPPQPEPKKDLQSLRARFAARAQRPPPSEETPQQVRKPSTAVTPHDLPKPRRLGTPRRTPLSEANFGESPPPQQPRVFCCYCGQPSHVSKLNAHLASCPQRKALGNTPVERRLRQALRNHWAASPQKPAKKPATPVPHYALVSPE</sequence>
<reference evidence="4" key="2">
    <citation type="submission" date="2021-11" db="EMBL/GenBank/DDBJ databases">
        <authorList>
            <consortium name="Genoscope - CEA"/>
            <person name="William W."/>
        </authorList>
    </citation>
    <scope>NUCLEOTIDE SEQUENCE</scope>
</reference>
<feature type="region of interest" description="Disordered" evidence="1">
    <location>
        <begin position="1"/>
        <end position="145"/>
    </location>
</feature>
<protein>
    <recommendedName>
        <fullName evidence="2">WW domain-containing protein</fullName>
    </recommendedName>
</protein>
<feature type="compositionally biased region" description="Low complexity" evidence="1">
    <location>
        <begin position="421"/>
        <end position="436"/>
    </location>
</feature>
<gene>
    <name evidence="3" type="ORF">PCAL00307_LOCUS19165</name>
    <name evidence="4" type="ORF">PECAL_3P16010</name>
</gene>